<keyword evidence="7" id="KW-1015">Disulfide bond</keyword>
<dbReference type="FunFam" id="3.20.20.70:FF:000197">
    <property type="entry name" value="Alpha-galactosidase"/>
    <property type="match status" value="1"/>
</dbReference>
<dbReference type="Pfam" id="PF17801">
    <property type="entry name" value="Melibiase_C"/>
    <property type="match status" value="1"/>
</dbReference>
<dbReference type="OrthoDB" id="5795902at2759"/>
<dbReference type="InParanoid" id="A0A2T3A4W8"/>
<evidence type="ECO:0000256" key="7">
    <source>
        <dbReference type="RuleBase" id="RU361168"/>
    </source>
</evidence>
<sequence length="568" mass="60545">MLLVLCLRPLQAAGFTLLLLLSLASATTVRTSTPVMGWDSYNYYNCYPSQDIIETNAAALVSLGLSELGYTYVTTDCGWTADARDPLTGQLVWNETLFPSGAVALGDYIHGLGLKFGVYSGAGYWQCGSTDDPASLGHEALDAQSFAAWGADSLKYDNCYANSTTTAADYTGTVSGSPMRFDTMYNALNAVSRDIVYQVCQWGVGEDIETWAPPIANSWRISNDIYNAWRSIWRITNQVIPYARVTSPTAGHADMDMLIVGLQALSTYEEQFHFGMWAINKSPLVLGSALANSLTPAASLAIVSNKNVIAINQDSLGAQAELVRRYTTAQWDLWQGALSGGRQVIGLANWYNGSQSVTVDFAADLGIASAVAQDAWTGDSVGTLSGSYTTTLQGHELRLLILTNVVNATAGIQEPVAYYTAATQATLAGNAVVVDCPSGQCLPAGVKVGDIGEGDTAASVTFSGVKATTSGTKLIGVDFINYDVALDTAWALGDNTRNMTIAVNEASAVNGERFAFPISGGDWYDTGRLYVYVDGFVAGASNKVVFTSYNSTVTWAPDLVGFEVYEVN</sequence>
<evidence type="ECO:0000256" key="2">
    <source>
        <dbReference type="ARBA" id="ARBA00009743"/>
    </source>
</evidence>
<gene>
    <name evidence="10" type="ORF">BD289DRAFT_370683</name>
</gene>
<comment type="similarity">
    <text evidence="2 7">Belongs to the glycosyl hydrolase 27 family.</text>
</comment>
<dbReference type="InterPro" id="IPR041233">
    <property type="entry name" value="Melibiase_C"/>
</dbReference>
<dbReference type="InterPro" id="IPR017853">
    <property type="entry name" value="GH"/>
</dbReference>
<evidence type="ECO:0000313" key="11">
    <source>
        <dbReference type="Proteomes" id="UP000241462"/>
    </source>
</evidence>
<evidence type="ECO:0000256" key="6">
    <source>
        <dbReference type="ARBA" id="ARBA00023295"/>
    </source>
</evidence>
<feature type="chain" id="PRO_5015585198" description="Alpha-galactosidase" evidence="8">
    <location>
        <begin position="27"/>
        <end position="568"/>
    </location>
</feature>
<dbReference type="Gene3D" id="2.60.40.1180">
    <property type="entry name" value="Golgi alpha-mannosidase II"/>
    <property type="match status" value="1"/>
</dbReference>
<accession>A0A2T3A4W8</accession>
<dbReference type="PANTHER" id="PTHR11452">
    <property type="entry name" value="ALPHA-GALACTOSIDASE/ALPHA-N-ACETYLGALACTOSAMINIDASE"/>
    <property type="match status" value="1"/>
</dbReference>
<dbReference type="CDD" id="cd14792">
    <property type="entry name" value="GH27"/>
    <property type="match status" value="1"/>
</dbReference>
<dbReference type="GO" id="GO:0005975">
    <property type="term" value="P:carbohydrate metabolic process"/>
    <property type="evidence" value="ECO:0007669"/>
    <property type="project" value="InterPro"/>
</dbReference>
<dbReference type="SUPFAM" id="SSF51445">
    <property type="entry name" value="(Trans)glycosidases"/>
    <property type="match status" value="1"/>
</dbReference>
<dbReference type="Gene3D" id="3.20.20.70">
    <property type="entry name" value="Aldolase class I"/>
    <property type="match status" value="1"/>
</dbReference>
<dbReference type="InterPro" id="IPR013785">
    <property type="entry name" value="Aldolase_TIM"/>
</dbReference>
<dbReference type="STRING" id="2025994.A0A2T3A4W8"/>
<dbReference type="AlphaFoldDB" id="A0A2T3A4W8"/>
<evidence type="ECO:0000256" key="8">
    <source>
        <dbReference type="SAM" id="SignalP"/>
    </source>
</evidence>
<organism evidence="10 11">
    <name type="scientific">Coniella lustricola</name>
    <dbReference type="NCBI Taxonomy" id="2025994"/>
    <lineage>
        <taxon>Eukaryota</taxon>
        <taxon>Fungi</taxon>
        <taxon>Dikarya</taxon>
        <taxon>Ascomycota</taxon>
        <taxon>Pezizomycotina</taxon>
        <taxon>Sordariomycetes</taxon>
        <taxon>Sordariomycetidae</taxon>
        <taxon>Diaporthales</taxon>
        <taxon>Schizoparmaceae</taxon>
        <taxon>Coniella</taxon>
    </lineage>
</organism>
<dbReference type="Pfam" id="PF16499">
    <property type="entry name" value="Melibiase_2"/>
    <property type="match status" value="1"/>
</dbReference>
<dbReference type="SUPFAM" id="SSF51011">
    <property type="entry name" value="Glycosyl hydrolase domain"/>
    <property type="match status" value="1"/>
</dbReference>
<proteinExistence type="inferred from homology"/>
<dbReference type="InterPro" id="IPR013780">
    <property type="entry name" value="Glyco_hydro_b"/>
</dbReference>
<keyword evidence="4 8" id="KW-0732">Signal</keyword>
<evidence type="ECO:0000259" key="9">
    <source>
        <dbReference type="Pfam" id="PF17801"/>
    </source>
</evidence>
<name>A0A2T3A4W8_9PEZI</name>
<dbReference type="InterPro" id="IPR002241">
    <property type="entry name" value="Glyco_hydro_27"/>
</dbReference>
<reference evidence="10 11" key="1">
    <citation type="journal article" date="2018" name="Mycol. Prog.">
        <title>Coniella lustricola, a new species from submerged detritus.</title>
        <authorList>
            <person name="Raudabaugh D.B."/>
            <person name="Iturriaga T."/>
            <person name="Carver A."/>
            <person name="Mondo S."/>
            <person name="Pangilinan J."/>
            <person name="Lipzen A."/>
            <person name="He G."/>
            <person name="Amirebrahimi M."/>
            <person name="Grigoriev I.V."/>
            <person name="Miller A.N."/>
        </authorList>
    </citation>
    <scope>NUCLEOTIDE SEQUENCE [LARGE SCALE GENOMIC DNA]</scope>
    <source>
        <strain evidence="10 11">B22-T-1</strain>
    </source>
</reference>
<dbReference type="PANTHER" id="PTHR11452:SF75">
    <property type="entry name" value="ALPHA-GALACTOSIDASE MEL1"/>
    <property type="match status" value="1"/>
</dbReference>
<dbReference type="EC" id="3.2.1.22" evidence="3 7"/>
<protein>
    <recommendedName>
        <fullName evidence="3 7">Alpha-galactosidase</fullName>
        <ecNumber evidence="3 7">3.2.1.22</ecNumber>
    </recommendedName>
    <alternativeName>
        <fullName evidence="7">Melibiase</fullName>
    </alternativeName>
</protein>
<dbReference type="EMBL" id="KZ678469">
    <property type="protein sequence ID" value="PSR82841.1"/>
    <property type="molecule type" value="Genomic_DNA"/>
</dbReference>
<dbReference type="Gene3D" id="2.60.120.260">
    <property type="entry name" value="Galactose-binding domain-like"/>
    <property type="match status" value="1"/>
</dbReference>
<evidence type="ECO:0000256" key="3">
    <source>
        <dbReference type="ARBA" id="ARBA00012755"/>
    </source>
</evidence>
<dbReference type="CDD" id="cd04081">
    <property type="entry name" value="CBM35_galactosidase-like"/>
    <property type="match status" value="1"/>
</dbReference>
<evidence type="ECO:0000256" key="1">
    <source>
        <dbReference type="ARBA" id="ARBA00001255"/>
    </source>
</evidence>
<comment type="catalytic activity">
    <reaction evidence="1 7">
        <text>Hydrolysis of terminal, non-reducing alpha-D-galactose residues in alpha-D-galactosides, including galactose oligosaccharides, galactomannans and galactolipids.</text>
        <dbReference type="EC" id="3.2.1.22"/>
    </reaction>
</comment>
<dbReference type="Proteomes" id="UP000241462">
    <property type="component" value="Unassembled WGS sequence"/>
</dbReference>
<evidence type="ECO:0000256" key="5">
    <source>
        <dbReference type="ARBA" id="ARBA00022801"/>
    </source>
</evidence>
<keyword evidence="6 7" id="KW-0326">Glycosidase</keyword>
<keyword evidence="5 7" id="KW-0378">Hydrolase</keyword>
<evidence type="ECO:0000256" key="4">
    <source>
        <dbReference type="ARBA" id="ARBA00022729"/>
    </source>
</evidence>
<dbReference type="PRINTS" id="PR00740">
    <property type="entry name" value="GLHYDRLASE27"/>
</dbReference>
<evidence type="ECO:0000313" key="10">
    <source>
        <dbReference type="EMBL" id="PSR82841.1"/>
    </source>
</evidence>
<keyword evidence="11" id="KW-1185">Reference proteome</keyword>
<feature type="domain" description="Alpha galactosidase C-terminal" evidence="9">
    <location>
        <begin position="330"/>
        <end position="402"/>
    </location>
</feature>
<feature type="signal peptide" evidence="8">
    <location>
        <begin position="1"/>
        <end position="26"/>
    </location>
</feature>
<dbReference type="GO" id="GO:0004557">
    <property type="term" value="F:alpha-galactosidase activity"/>
    <property type="evidence" value="ECO:0007669"/>
    <property type="project" value="UniProtKB-EC"/>
</dbReference>